<dbReference type="EMBL" id="CAXLJM020000017">
    <property type="protein sequence ID" value="CAL8083943.1"/>
    <property type="molecule type" value="Genomic_DNA"/>
</dbReference>
<feature type="compositionally biased region" description="Polar residues" evidence="1">
    <location>
        <begin position="1"/>
        <end position="28"/>
    </location>
</feature>
<feature type="compositionally biased region" description="Polar residues" evidence="1">
    <location>
        <begin position="172"/>
        <end position="182"/>
    </location>
</feature>
<gene>
    <name evidence="2" type="ORF">ODALV1_LOCUS5644</name>
</gene>
<evidence type="ECO:0000313" key="3">
    <source>
        <dbReference type="Proteomes" id="UP001642540"/>
    </source>
</evidence>
<dbReference type="Proteomes" id="UP001642540">
    <property type="component" value="Unassembled WGS sequence"/>
</dbReference>
<name>A0ABP1PZU3_9HEXA</name>
<keyword evidence="3" id="KW-1185">Reference proteome</keyword>
<evidence type="ECO:0000313" key="2">
    <source>
        <dbReference type="EMBL" id="CAL8083943.1"/>
    </source>
</evidence>
<organism evidence="2 3">
    <name type="scientific">Orchesella dallaii</name>
    <dbReference type="NCBI Taxonomy" id="48710"/>
    <lineage>
        <taxon>Eukaryota</taxon>
        <taxon>Metazoa</taxon>
        <taxon>Ecdysozoa</taxon>
        <taxon>Arthropoda</taxon>
        <taxon>Hexapoda</taxon>
        <taxon>Collembola</taxon>
        <taxon>Entomobryomorpha</taxon>
        <taxon>Entomobryoidea</taxon>
        <taxon>Orchesellidae</taxon>
        <taxon>Orchesellinae</taxon>
        <taxon>Orchesella</taxon>
    </lineage>
</organism>
<comment type="caution">
    <text evidence="2">The sequence shown here is derived from an EMBL/GenBank/DDBJ whole genome shotgun (WGS) entry which is preliminary data.</text>
</comment>
<accession>A0ABP1PZU3</accession>
<protein>
    <submittedName>
        <fullName evidence="2">Uncharacterized protein</fullName>
    </submittedName>
</protein>
<sequence length="182" mass="20229">MCEGTDSLSAPTTNLHSTQGSSDPNLNVSSSAAAASAAKKRSLLPLSSPRHQPRQSRAPSMDWYFKDLIQSSINPARTPEERDPWNELLLNFDAVQIDVPLIQPEINEPEPEIDVPEPEIHEPQPEINEPQPEINEPQPEINAPEPREPVAQPAIPYPEVPKHFELPYPSYDGQQPPNVSKL</sequence>
<feature type="compositionally biased region" description="Low complexity" evidence="1">
    <location>
        <begin position="125"/>
        <end position="144"/>
    </location>
</feature>
<feature type="region of interest" description="Disordered" evidence="1">
    <location>
        <begin position="1"/>
        <end position="62"/>
    </location>
</feature>
<feature type="compositionally biased region" description="Low complexity" evidence="1">
    <location>
        <begin position="29"/>
        <end position="50"/>
    </location>
</feature>
<reference evidence="2 3" key="1">
    <citation type="submission" date="2024-08" db="EMBL/GenBank/DDBJ databases">
        <authorList>
            <person name="Cucini C."/>
            <person name="Frati F."/>
        </authorList>
    </citation>
    <scope>NUCLEOTIDE SEQUENCE [LARGE SCALE GENOMIC DNA]</scope>
</reference>
<feature type="region of interest" description="Disordered" evidence="1">
    <location>
        <begin position="108"/>
        <end position="182"/>
    </location>
</feature>
<feature type="compositionally biased region" description="Acidic residues" evidence="1">
    <location>
        <begin position="108"/>
        <end position="117"/>
    </location>
</feature>
<evidence type="ECO:0000256" key="1">
    <source>
        <dbReference type="SAM" id="MobiDB-lite"/>
    </source>
</evidence>
<proteinExistence type="predicted"/>